<dbReference type="EMBL" id="UGXC01000001">
    <property type="protein sequence ID" value="SUG27961.1"/>
    <property type="molecule type" value="Genomic_DNA"/>
</dbReference>
<dbReference type="Proteomes" id="UP000255443">
    <property type="component" value="Unassembled WGS sequence"/>
</dbReference>
<gene>
    <name evidence="1" type="ORF">NCTC7303_00066</name>
</gene>
<organism evidence="1 2">
    <name type="scientific">Salmonella enterica subsp. arizonae</name>
    <dbReference type="NCBI Taxonomy" id="59203"/>
    <lineage>
        <taxon>Bacteria</taxon>
        <taxon>Pseudomonadati</taxon>
        <taxon>Pseudomonadota</taxon>
        <taxon>Gammaproteobacteria</taxon>
        <taxon>Enterobacterales</taxon>
        <taxon>Enterobacteriaceae</taxon>
        <taxon>Salmonella</taxon>
    </lineage>
</organism>
<dbReference type="AlphaFoldDB" id="A0A379SGS5"/>
<proteinExistence type="predicted"/>
<sequence>MYTYSVFCEAPTIFRSFRQVRRKVVGVFLFLAPGTFQSSDPGLTPSVPAIYSECLMAHPAVRLMPLRSPALLLPKSFVTGRNIPVLH</sequence>
<reference evidence="1 2" key="1">
    <citation type="submission" date="2018-06" db="EMBL/GenBank/DDBJ databases">
        <authorList>
            <consortium name="Pathogen Informatics"/>
            <person name="Doyle S."/>
        </authorList>
    </citation>
    <scope>NUCLEOTIDE SEQUENCE [LARGE SCALE GENOMIC DNA]</scope>
    <source>
        <strain evidence="1 2">NCTC7303</strain>
    </source>
</reference>
<evidence type="ECO:0000313" key="1">
    <source>
        <dbReference type="EMBL" id="SUG27961.1"/>
    </source>
</evidence>
<evidence type="ECO:0000313" key="2">
    <source>
        <dbReference type="Proteomes" id="UP000255443"/>
    </source>
</evidence>
<accession>A0A379SGS5</accession>
<name>A0A379SGS5_SALER</name>
<protein>
    <submittedName>
        <fullName evidence="1">Uncharacterized protein</fullName>
    </submittedName>
</protein>